<dbReference type="Gene3D" id="2.60.40.60">
    <property type="entry name" value="Cadherins"/>
    <property type="match status" value="6"/>
</dbReference>
<evidence type="ECO:0000256" key="7">
    <source>
        <dbReference type="ARBA" id="ARBA00022889"/>
    </source>
</evidence>
<dbReference type="FunFam" id="2.60.40.60:FF:000351">
    <property type="entry name" value="Cadherin 74A, isoform A"/>
    <property type="match status" value="1"/>
</dbReference>
<dbReference type="InterPro" id="IPR020894">
    <property type="entry name" value="Cadherin_CS"/>
</dbReference>
<dbReference type="EnsemblMetazoa" id="PPAI001372-RA">
    <property type="protein sequence ID" value="PPAI001372-PA"/>
    <property type="gene ID" value="PPAI001372"/>
</dbReference>
<evidence type="ECO:0000256" key="4">
    <source>
        <dbReference type="ARBA" id="ARBA00022729"/>
    </source>
</evidence>
<dbReference type="FunFam" id="2.60.40.60:FF:000098">
    <property type="entry name" value="cadherin-23 isoform X1"/>
    <property type="match status" value="1"/>
</dbReference>
<dbReference type="GO" id="GO:0007156">
    <property type="term" value="P:homophilic cell adhesion via plasma membrane adhesion molecules"/>
    <property type="evidence" value="ECO:0007669"/>
    <property type="project" value="InterPro"/>
</dbReference>
<organism evidence="13 14">
    <name type="scientific">Phlebotomus papatasi</name>
    <name type="common">Sandfly</name>
    <dbReference type="NCBI Taxonomy" id="29031"/>
    <lineage>
        <taxon>Eukaryota</taxon>
        <taxon>Metazoa</taxon>
        <taxon>Ecdysozoa</taxon>
        <taxon>Arthropoda</taxon>
        <taxon>Hexapoda</taxon>
        <taxon>Insecta</taxon>
        <taxon>Pterygota</taxon>
        <taxon>Neoptera</taxon>
        <taxon>Endopterygota</taxon>
        <taxon>Diptera</taxon>
        <taxon>Nematocera</taxon>
        <taxon>Psychodoidea</taxon>
        <taxon>Psychodidae</taxon>
        <taxon>Phlebotomus</taxon>
        <taxon>Phlebotomus</taxon>
    </lineage>
</organism>
<comment type="function">
    <text evidence="11">Cadherins are calcium-dependent cell adhesion proteins. They preferentially interact with themselves in a homophilic manner in connecting cells.</text>
</comment>
<keyword evidence="14" id="KW-1185">Reference proteome</keyword>
<dbReference type="VEuPathDB" id="VectorBase:PPAPM1_004749"/>
<keyword evidence="3" id="KW-0812">Transmembrane</keyword>
<evidence type="ECO:0000256" key="8">
    <source>
        <dbReference type="ARBA" id="ARBA00022989"/>
    </source>
</evidence>
<keyword evidence="2" id="KW-1003">Cell membrane</keyword>
<dbReference type="PANTHER" id="PTHR24026">
    <property type="entry name" value="FAT ATYPICAL CADHERIN-RELATED"/>
    <property type="match status" value="1"/>
</dbReference>
<dbReference type="EMBL" id="AJVK01022515">
    <property type="status" value="NOT_ANNOTATED_CDS"/>
    <property type="molecule type" value="Genomic_DNA"/>
</dbReference>
<reference evidence="13" key="1">
    <citation type="submission" date="2022-08" db="UniProtKB">
        <authorList>
            <consortium name="EnsemblMetazoa"/>
        </authorList>
    </citation>
    <scope>IDENTIFICATION</scope>
    <source>
        <strain evidence="13">Israel</strain>
    </source>
</reference>
<dbReference type="FunFam" id="2.60.40.60:FF:000296">
    <property type="entry name" value="Cadherin 74A, isoform A"/>
    <property type="match status" value="1"/>
</dbReference>
<keyword evidence="7" id="KW-0130">Cell adhesion</keyword>
<dbReference type="AlphaFoldDB" id="A0A1B0D1Z9"/>
<dbReference type="VEuPathDB" id="VectorBase:PPAI001372"/>
<dbReference type="InterPro" id="IPR015919">
    <property type="entry name" value="Cadherin-like_sf"/>
</dbReference>
<dbReference type="EMBL" id="AJVK01022513">
    <property type="status" value="NOT_ANNOTATED_CDS"/>
    <property type="molecule type" value="Genomic_DNA"/>
</dbReference>
<dbReference type="SMART" id="SM00112">
    <property type="entry name" value="CA"/>
    <property type="match status" value="5"/>
</dbReference>
<dbReference type="Pfam" id="PF00028">
    <property type="entry name" value="Cadherin"/>
    <property type="match status" value="4"/>
</dbReference>
<dbReference type="PROSITE" id="PS00232">
    <property type="entry name" value="CADHERIN_1"/>
    <property type="match status" value="3"/>
</dbReference>
<evidence type="ECO:0000256" key="2">
    <source>
        <dbReference type="ARBA" id="ARBA00022475"/>
    </source>
</evidence>
<keyword evidence="5" id="KW-0677">Repeat</keyword>
<evidence type="ECO:0000256" key="6">
    <source>
        <dbReference type="ARBA" id="ARBA00022837"/>
    </source>
</evidence>
<evidence type="ECO:0000256" key="9">
    <source>
        <dbReference type="ARBA" id="ARBA00023136"/>
    </source>
</evidence>
<dbReference type="GO" id="GO:0005886">
    <property type="term" value="C:plasma membrane"/>
    <property type="evidence" value="ECO:0007669"/>
    <property type="project" value="UniProtKB-SubCell"/>
</dbReference>
<dbReference type="PRINTS" id="PR00205">
    <property type="entry name" value="CADHERIN"/>
</dbReference>
<keyword evidence="8" id="KW-1133">Transmembrane helix</keyword>
<evidence type="ECO:0000259" key="12">
    <source>
        <dbReference type="PROSITE" id="PS50268"/>
    </source>
</evidence>
<evidence type="ECO:0000256" key="3">
    <source>
        <dbReference type="ARBA" id="ARBA00022692"/>
    </source>
</evidence>
<feature type="domain" description="Cadherin" evidence="12">
    <location>
        <begin position="493"/>
        <end position="594"/>
    </location>
</feature>
<comment type="subcellular location">
    <subcellularLocation>
        <location evidence="1">Cell membrane</location>
        <topology evidence="1">Single-pass type I membrane protein</topology>
    </subcellularLocation>
</comment>
<feature type="domain" description="Cadherin" evidence="12">
    <location>
        <begin position="35"/>
        <end position="135"/>
    </location>
</feature>
<feature type="domain" description="Cadherin" evidence="12">
    <location>
        <begin position="258"/>
        <end position="374"/>
    </location>
</feature>
<evidence type="ECO:0000256" key="10">
    <source>
        <dbReference type="ARBA" id="ARBA00023180"/>
    </source>
</evidence>
<dbReference type="CDD" id="cd11304">
    <property type="entry name" value="Cadherin_repeat"/>
    <property type="match status" value="5"/>
</dbReference>
<accession>A0A1B0D1Z9</accession>
<dbReference type="FunFam" id="2.60.40.60:FF:000168">
    <property type="entry name" value="Cadherin-related family member 2"/>
    <property type="match status" value="1"/>
</dbReference>
<dbReference type="InterPro" id="IPR002126">
    <property type="entry name" value="Cadherin-like_dom"/>
</dbReference>
<name>A0A1B0D1Z9_PHLPP</name>
<dbReference type="FunFam" id="2.60.40.60:FF:000118">
    <property type="entry name" value="protocadherin Fat 4"/>
    <property type="match status" value="1"/>
</dbReference>
<dbReference type="PROSITE" id="PS50268">
    <property type="entry name" value="CADHERIN_2"/>
    <property type="match status" value="5"/>
</dbReference>
<keyword evidence="6" id="KW-0106">Calcium</keyword>
<proteinExistence type="predicted"/>
<evidence type="ECO:0000313" key="14">
    <source>
        <dbReference type="Proteomes" id="UP000092462"/>
    </source>
</evidence>
<dbReference type="SUPFAM" id="SSF49313">
    <property type="entry name" value="Cadherin-like"/>
    <property type="match status" value="6"/>
</dbReference>
<keyword evidence="10" id="KW-0325">Glycoprotein</keyword>
<evidence type="ECO:0000256" key="5">
    <source>
        <dbReference type="ARBA" id="ARBA00022737"/>
    </source>
</evidence>
<protein>
    <recommendedName>
        <fullName evidence="12">Cadherin domain-containing protein</fullName>
    </recommendedName>
</protein>
<dbReference type="EMBL" id="AJVK01022514">
    <property type="status" value="NOT_ANNOTATED_CDS"/>
    <property type="molecule type" value="Genomic_DNA"/>
</dbReference>
<dbReference type="Proteomes" id="UP000092462">
    <property type="component" value="Unassembled WGS sequence"/>
</dbReference>
<sequence length="644" mass="70752">MEWTRVTIFVIIFYLGSLLATGQLINRIPHFIPGSGDMSRFSLSENTPVGSPVYQLRGVDPEGSDLRYSISGPIFTVDRDTGVVRLRQELDRETQDLVEVIISITDEGVLGTEPNTVSLRREIPIRDYNDNPPIFSGRPYSASLSESTPVGSVVIITPPIIVTDRDEGINADVTISCFSETSMDTYSVCDVFSVTTERNSEGNFTATIRLIKPLDFETRPSYLLTLKAKDGAFSNPLTALASVAINVIDVQDQPPVFVNAPYSATIAENTPADTSVMTIKAMDGDTGNPRPIILTLDRENNHHFRLEPTGDGAAILMTTKVPLDREDPDVLQNGGVYTFNIKATELINGEVPADETLTQVTVVLTDVDDHRPMFNAPEFRIEIPENLDYDTPLPGLSVYVLDPDLGPNSRYNLSLENVKNADGVFTVSPTYGEGRTPLVVKVVNPNRLDYDVSNEDLRTLVFDLTASVGGEKQASSRVTVHLQDANDNAPIFTDSSFHLKVEENAKVGFQVAQIQASDRDSGINKKLRYILKGFGSDNFYTDPETGGLYVKKNLDYEEQKSYSMALAAVDGGGLETNANLFIDVIDLNDNYPEFESLEYTRTIREGATEFEPQFFVRATDVDGPSQGGGRVAYSIEAENSISGR</sequence>
<keyword evidence="4" id="KW-0732">Signal</keyword>
<evidence type="ECO:0000313" key="13">
    <source>
        <dbReference type="EnsemblMetazoa" id="PPAI001372-PA"/>
    </source>
</evidence>
<evidence type="ECO:0000256" key="11">
    <source>
        <dbReference type="ARBA" id="ARBA00059331"/>
    </source>
</evidence>
<dbReference type="PANTHER" id="PTHR24026:SF126">
    <property type="entry name" value="PROTOCADHERIN FAT 4"/>
    <property type="match status" value="1"/>
</dbReference>
<evidence type="ECO:0000256" key="1">
    <source>
        <dbReference type="ARBA" id="ARBA00004251"/>
    </source>
</evidence>
<keyword evidence="9" id="KW-0472">Membrane</keyword>
<feature type="domain" description="Cadherin" evidence="12">
    <location>
        <begin position="136"/>
        <end position="257"/>
    </location>
</feature>
<feature type="domain" description="Cadherin" evidence="12">
    <location>
        <begin position="375"/>
        <end position="492"/>
    </location>
</feature>
<dbReference type="GO" id="GO:0005509">
    <property type="term" value="F:calcium ion binding"/>
    <property type="evidence" value="ECO:0007669"/>
    <property type="project" value="UniProtKB-UniRule"/>
</dbReference>